<accession>A0A225WII0</accession>
<keyword evidence="4" id="KW-1185">Reference proteome</keyword>
<evidence type="ECO:0000313" key="4">
    <source>
        <dbReference type="Proteomes" id="UP000198211"/>
    </source>
</evidence>
<reference evidence="4" key="1">
    <citation type="submission" date="2017-03" db="EMBL/GenBank/DDBJ databases">
        <title>Phytopthora megakarya and P. palmivora, two closely related causual agents of cacao black pod achieved similar genome size and gene model numbers by different mechanisms.</title>
        <authorList>
            <person name="Ali S."/>
            <person name="Shao J."/>
            <person name="Larry D.J."/>
            <person name="Kronmiller B."/>
            <person name="Shen D."/>
            <person name="Strem M.D."/>
            <person name="Melnick R.L."/>
            <person name="Guiltinan M.J."/>
            <person name="Tyler B.M."/>
            <person name="Meinhardt L.W."/>
            <person name="Bailey B.A."/>
        </authorList>
    </citation>
    <scope>NUCLEOTIDE SEQUENCE [LARGE SCALE GENOMIC DNA]</scope>
    <source>
        <strain evidence="4">zdho120</strain>
    </source>
</reference>
<feature type="signal peptide" evidence="2">
    <location>
        <begin position="1"/>
        <end position="23"/>
    </location>
</feature>
<keyword evidence="2" id="KW-0732">Signal</keyword>
<dbReference type="EMBL" id="NBNE01000741">
    <property type="protein sequence ID" value="OWZ17521.1"/>
    <property type="molecule type" value="Genomic_DNA"/>
</dbReference>
<proteinExistence type="predicted"/>
<organism evidence="3 4">
    <name type="scientific">Phytophthora megakarya</name>
    <dbReference type="NCBI Taxonomy" id="4795"/>
    <lineage>
        <taxon>Eukaryota</taxon>
        <taxon>Sar</taxon>
        <taxon>Stramenopiles</taxon>
        <taxon>Oomycota</taxon>
        <taxon>Peronosporomycetes</taxon>
        <taxon>Peronosporales</taxon>
        <taxon>Peronosporaceae</taxon>
        <taxon>Phytophthora</taxon>
    </lineage>
</organism>
<name>A0A225WII0_9STRA</name>
<evidence type="ECO:0000313" key="3">
    <source>
        <dbReference type="EMBL" id="OWZ17521.1"/>
    </source>
</evidence>
<dbReference type="AlphaFoldDB" id="A0A225WII0"/>
<feature type="chain" id="PRO_5012872483" evidence="2">
    <location>
        <begin position="24"/>
        <end position="102"/>
    </location>
</feature>
<feature type="region of interest" description="Disordered" evidence="1">
    <location>
        <begin position="77"/>
        <end position="102"/>
    </location>
</feature>
<protein>
    <submittedName>
        <fullName evidence="3">Avirulence (Avh) protein</fullName>
    </submittedName>
</protein>
<evidence type="ECO:0000256" key="2">
    <source>
        <dbReference type="SAM" id="SignalP"/>
    </source>
</evidence>
<sequence length="102" mass="11191">MGFYQVVLLIGVLLLGSSDWIQASTNSRLGASGTTTRSLERDDAVTRFLRAYPVDEGVEDERGISAYLPSIEKPPISLSQVRPRNSNEKSRPTTLSMMLSTS</sequence>
<gene>
    <name evidence="3" type="ORF">PHMEG_0008534</name>
</gene>
<comment type="caution">
    <text evidence="3">The sequence shown here is derived from an EMBL/GenBank/DDBJ whole genome shotgun (WGS) entry which is preliminary data.</text>
</comment>
<feature type="compositionally biased region" description="Polar residues" evidence="1">
    <location>
        <begin position="92"/>
        <end position="102"/>
    </location>
</feature>
<dbReference type="Proteomes" id="UP000198211">
    <property type="component" value="Unassembled WGS sequence"/>
</dbReference>
<evidence type="ECO:0000256" key="1">
    <source>
        <dbReference type="SAM" id="MobiDB-lite"/>
    </source>
</evidence>